<evidence type="ECO:0000313" key="2">
    <source>
        <dbReference type="Proteomes" id="UP000285469"/>
    </source>
</evidence>
<organism evidence="1 2">
    <name type="scientific">Phocaeicola vulgatus</name>
    <name type="common">Bacteroides vulgatus</name>
    <dbReference type="NCBI Taxonomy" id="821"/>
    <lineage>
        <taxon>Bacteria</taxon>
        <taxon>Pseudomonadati</taxon>
        <taxon>Bacteroidota</taxon>
        <taxon>Bacteroidia</taxon>
        <taxon>Bacteroidales</taxon>
        <taxon>Bacteroidaceae</taxon>
        <taxon>Phocaeicola</taxon>
    </lineage>
</organism>
<sequence>MYFQLLYIKKIIQDCNIIYMVIKKILNLEPLKQEVIQSVSTQFRASPFERALFSALNRVLLIN</sequence>
<evidence type="ECO:0000313" key="1">
    <source>
        <dbReference type="EMBL" id="RGW42667.1"/>
    </source>
</evidence>
<accession>A0AAE8D813</accession>
<proteinExistence type="predicted"/>
<protein>
    <submittedName>
        <fullName evidence="1">Uncharacterized protein</fullName>
    </submittedName>
</protein>
<comment type="caution">
    <text evidence="1">The sequence shown here is derived from an EMBL/GenBank/DDBJ whole genome shotgun (WGS) entry which is preliminary data.</text>
</comment>
<dbReference type="AlphaFoldDB" id="A0AAE8D813"/>
<dbReference type="Proteomes" id="UP000285469">
    <property type="component" value="Unassembled WGS sequence"/>
</dbReference>
<feature type="non-terminal residue" evidence="1">
    <location>
        <position position="63"/>
    </location>
</feature>
<reference evidence="1 2" key="1">
    <citation type="submission" date="2018-08" db="EMBL/GenBank/DDBJ databases">
        <title>A genome reference for cultivated species of the human gut microbiota.</title>
        <authorList>
            <person name="Zou Y."/>
            <person name="Xue W."/>
            <person name="Luo G."/>
        </authorList>
    </citation>
    <scope>NUCLEOTIDE SEQUENCE [LARGE SCALE GENOMIC DNA]</scope>
    <source>
        <strain evidence="1 2">AF12-25</strain>
    </source>
</reference>
<gene>
    <name evidence="1" type="ORF">DWV70_22370</name>
</gene>
<name>A0AAE8D813_PHOVU</name>
<dbReference type="EMBL" id="QSAI01000080">
    <property type="protein sequence ID" value="RGW42667.1"/>
    <property type="molecule type" value="Genomic_DNA"/>
</dbReference>